<dbReference type="GO" id="GO:0020037">
    <property type="term" value="F:heme binding"/>
    <property type="evidence" value="ECO:0007669"/>
    <property type="project" value="InterPro"/>
</dbReference>
<keyword evidence="1" id="KW-0349">Heme</keyword>
<evidence type="ECO:0000256" key="1">
    <source>
        <dbReference type="ARBA" id="ARBA00022617"/>
    </source>
</evidence>
<comment type="caution">
    <text evidence="5">The sequence shown here is derived from an EMBL/GenBank/DDBJ whole genome shotgun (WGS) entry which is preliminary data.</text>
</comment>
<evidence type="ECO:0000256" key="2">
    <source>
        <dbReference type="ARBA" id="ARBA00022723"/>
    </source>
</evidence>
<dbReference type="PANTHER" id="PTHR24305">
    <property type="entry name" value="CYTOCHROME P450"/>
    <property type="match status" value="1"/>
</dbReference>
<proteinExistence type="predicted"/>
<keyword evidence="2" id="KW-0479">Metal-binding</keyword>
<dbReference type="InterPro" id="IPR050121">
    <property type="entry name" value="Cytochrome_P450_monoxygenase"/>
</dbReference>
<protein>
    <recommendedName>
        <fullName evidence="7">Cytochrome P450 monooxygenase</fullName>
    </recommendedName>
</protein>
<dbReference type="EMBL" id="JABEVY010000194">
    <property type="protein sequence ID" value="KAF5243189.1"/>
    <property type="molecule type" value="Genomic_DNA"/>
</dbReference>
<dbReference type="Pfam" id="PF00067">
    <property type="entry name" value="p450"/>
    <property type="match status" value="1"/>
</dbReference>
<dbReference type="Proteomes" id="UP000573603">
    <property type="component" value="Unassembled WGS sequence"/>
</dbReference>
<dbReference type="SUPFAM" id="SSF48264">
    <property type="entry name" value="Cytochrome P450"/>
    <property type="match status" value="1"/>
</dbReference>
<name>A0A8H4ZB31_9HYPO</name>
<dbReference type="InterPro" id="IPR001128">
    <property type="entry name" value="Cyt_P450"/>
</dbReference>
<evidence type="ECO:0000256" key="4">
    <source>
        <dbReference type="SAM" id="Phobius"/>
    </source>
</evidence>
<dbReference type="GO" id="GO:0005506">
    <property type="term" value="F:iron ion binding"/>
    <property type="evidence" value="ECO:0007669"/>
    <property type="project" value="InterPro"/>
</dbReference>
<accession>A0A8H4ZB31</accession>
<sequence length="429" mass="48753">MTATISQIDRILQQNNASLAVGLLILYLAYIILRAKFFSATASIPGDFIDRISSIRLTLSGLQGQKVYFVNKQLKKHGPLVVIAPNSVATNDSEAIKLVYSSHKWLKSRFYSNFADFQSNPSLFSELRPKRAQILRKAFLPAFSRVNLTAMSGHVFDHLYKFLHILDAYEQKGKPLDVYRWFRYLTFEVIRFGGEYDMISSGDDDHPFVRDFDDSISWGILRGFIGPLLDRVPDFMWPTSVKHWSKAPDRTEAFAADGLNKWRDQKAAGQTSQRVDILQRLIDHGSRYPEEKLSEGELVTEMMEIMVAGGDTTAMTVIYGCYELARRPGVQQKLRDALKQSIPDPSSTVELENLESCKYLEWTIKEMLRLHHSLLSFLERVVPESGASISGYELAPGLVVSMSALVQHRIESIFPEPEEFIPESIFNRA</sequence>
<dbReference type="AlphaFoldDB" id="A0A8H4ZB31"/>
<evidence type="ECO:0000313" key="5">
    <source>
        <dbReference type="EMBL" id="KAF5243189.1"/>
    </source>
</evidence>
<evidence type="ECO:0000313" key="6">
    <source>
        <dbReference type="Proteomes" id="UP000573603"/>
    </source>
</evidence>
<keyword evidence="4" id="KW-0812">Transmembrane</keyword>
<feature type="transmembrane region" description="Helical" evidence="4">
    <location>
        <begin position="16"/>
        <end position="33"/>
    </location>
</feature>
<keyword evidence="4" id="KW-1133">Transmembrane helix</keyword>
<keyword evidence="4" id="KW-0472">Membrane</keyword>
<dbReference type="PANTHER" id="PTHR24305:SF218">
    <property type="entry name" value="P450, PUTATIVE (EUROFUNG)-RELATED"/>
    <property type="match status" value="1"/>
</dbReference>
<keyword evidence="6" id="KW-1185">Reference proteome</keyword>
<dbReference type="InterPro" id="IPR002401">
    <property type="entry name" value="Cyt_P450_E_grp-I"/>
</dbReference>
<dbReference type="PRINTS" id="PR00463">
    <property type="entry name" value="EP450I"/>
</dbReference>
<dbReference type="GO" id="GO:0016705">
    <property type="term" value="F:oxidoreductase activity, acting on paired donors, with incorporation or reduction of molecular oxygen"/>
    <property type="evidence" value="ECO:0007669"/>
    <property type="project" value="InterPro"/>
</dbReference>
<keyword evidence="3" id="KW-0408">Iron</keyword>
<dbReference type="InterPro" id="IPR036396">
    <property type="entry name" value="Cyt_P450_sf"/>
</dbReference>
<dbReference type="Gene3D" id="1.10.630.10">
    <property type="entry name" value="Cytochrome P450"/>
    <property type="match status" value="1"/>
</dbReference>
<reference evidence="5 6" key="1">
    <citation type="journal article" date="2020" name="BMC Genomics">
        <title>Correction to: Identification and distribution of gene clusters required for synthesis of sphingolipid metabolism inhibitors in diverse species of the filamentous fungus Fusarium.</title>
        <authorList>
            <person name="Kim H.S."/>
            <person name="Lohmar J.M."/>
            <person name="Busman M."/>
            <person name="Brown D.W."/>
            <person name="Naumann T.A."/>
            <person name="Divon H.H."/>
            <person name="Lysoe E."/>
            <person name="Uhlig S."/>
            <person name="Proctor R.H."/>
        </authorList>
    </citation>
    <scope>NUCLEOTIDE SEQUENCE [LARGE SCALE GENOMIC DNA]</scope>
    <source>
        <strain evidence="5 6">NRRL 25214</strain>
    </source>
</reference>
<evidence type="ECO:0008006" key="7">
    <source>
        <dbReference type="Google" id="ProtNLM"/>
    </source>
</evidence>
<evidence type="ECO:0000256" key="3">
    <source>
        <dbReference type="ARBA" id="ARBA00023004"/>
    </source>
</evidence>
<dbReference type="GO" id="GO:0004497">
    <property type="term" value="F:monooxygenase activity"/>
    <property type="evidence" value="ECO:0007669"/>
    <property type="project" value="InterPro"/>
</dbReference>
<gene>
    <name evidence="5" type="ORF">FANTH_8287</name>
</gene>
<organism evidence="5 6">
    <name type="scientific">Fusarium anthophilum</name>
    <dbReference type="NCBI Taxonomy" id="48485"/>
    <lineage>
        <taxon>Eukaryota</taxon>
        <taxon>Fungi</taxon>
        <taxon>Dikarya</taxon>
        <taxon>Ascomycota</taxon>
        <taxon>Pezizomycotina</taxon>
        <taxon>Sordariomycetes</taxon>
        <taxon>Hypocreomycetidae</taxon>
        <taxon>Hypocreales</taxon>
        <taxon>Nectriaceae</taxon>
        <taxon>Fusarium</taxon>
        <taxon>Fusarium fujikuroi species complex</taxon>
    </lineage>
</organism>